<evidence type="ECO:0000259" key="2">
    <source>
        <dbReference type="Pfam" id="PF09922"/>
    </source>
</evidence>
<feature type="domain" description="Cell wall-active antibiotics response LiaF-like C-terminal" evidence="2">
    <location>
        <begin position="128"/>
        <end position="240"/>
    </location>
</feature>
<dbReference type="InterPro" id="IPR024425">
    <property type="entry name" value="LiaF-like_C"/>
</dbReference>
<evidence type="ECO:0000313" key="4">
    <source>
        <dbReference type="Proteomes" id="UP001597451"/>
    </source>
</evidence>
<dbReference type="EMBL" id="JBHUMX010000035">
    <property type="protein sequence ID" value="MFD2629046.1"/>
    <property type="molecule type" value="Genomic_DNA"/>
</dbReference>
<reference evidence="4" key="1">
    <citation type="journal article" date="2019" name="Int. J. Syst. Evol. Microbiol.">
        <title>The Global Catalogue of Microorganisms (GCM) 10K type strain sequencing project: providing services to taxonomists for standard genome sequencing and annotation.</title>
        <authorList>
            <consortium name="The Broad Institute Genomics Platform"/>
            <consortium name="The Broad Institute Genome Sequencing Center for Infectious Disease"/>
            <person name="Wu L."/>
            <person name="Ma J."/>
        </authorList>
    </citation>
    <scope>NUCLEOTIDE SEQUENCE [LARGE SCALE GENOMIC DNA]</scope>
    <source>
        <strain evidence="4">TISTR 1858</strain>
    </source>
</reference>
<dbReference type="RefSeq" id="WP_379561819.1">
    <property type="nucleotide sequence ID" value="NZ_JBHUMX010000035.1"/>
</dbReference>
<sequence length="243" mass="27850">MHKKFSTDTLNWILIIGGILLIFEIAFFFGGTIIPAIFSALIIYFGWRKYYRLWGKVVFWIGVISLVLSILNLMAVRFLLIALIILFIINYYKSKKEPMHVVPDSMRNRAATDEVVTRIKPLFTHQLFGDQQTNDMAYGWQDINIHGGFGDRIVDLSNTVLPNDTAIISIRHAIGNIQIFVPYEVEVSLHHSSVFGRAYVFGETDWKLMNQSIIYQTAHYDTAVTRVKIITSIFSGDIEVVRI</sequence>
<gene>
    <name evidence="3" type="primary">liaF</name>
    <name evidence="3" type="ORF">ACFSUN_09675</name>
</gene>
<name>A0ABW5Q0D4_9BACI</name>
<keyword evidence="1" id="KW-0472">Membrane</keyword>
<evidence type="ECO:0000256" key="1">
    <source>
        <dbReference type="SAM" id="Phobius"/>
    </source>
</evidence>
<dbReference type="InterPro" id="IPR047793">
    <property type="entry name" value="LiaF_C"/>
</dbReference>
<dbReference type="Proteomes" id="UP001597451">
    <property type="component" value="Unassembled WGS sequence"/>
</dbReference>
<protein>
    <submittedName>
        <fullName evidence="3">Cell wall-active antibiotics response protein LiaF</fullName>
    </submittedName>
</protein>
<accession>A0ABW5Q0D4</accession>
<dbReference type="Pfam" id="PF09922">
    <property type="entry name" value="LiaF-like_C"/>
    <property type="match status" value="1"/>
</dbReference>
<comment type="caution">
    <text evidence="3">The sequence shown here is derived from an EMBL/GenBank/DDBJ whole genome shotgun (WGS) entry which is preliminary data.</text>
</comment>
<organism evidence="3 4">
    <name type="scientific">Oceanobacillus kapialis</name>
    <dbReference type="NCBI Taxonomy" id="481353"/>
    <lineage>
        <taxon>Bacteria</taxon>
        <taxon>Bacillati</taxon>
        <taxon>Bacillota</taxon>
        <taxon>Bacilli</taxon>
        <taxon>Bacillales</taxon>
        <taxon>Bacillaceae</taxon>
        <taxon>Oceanobacillus</taxon>
    </lineage>
</organism>
<keyword evidence="4" id="KW-1185">Reference proteome</keyword>
<evidence type="ECO:0000313" key="3">
    <source>
        <dbReference type="EMBL" id="MFD2629046.1"/>
    </source>
</evidence>
<feature type="transmembrane region" description="Helical" evidence="1">
    <location>
        <begin position="12"/>
        <end position="45"/>
    </location>
</feature>
<keyword evidence="1" id="KW-0812">Transmembrane</keyword>
<dbReference type="PIRSF" id="PIRSF031509">
    <property type="entry name" value="Cell_wall_LiaF/YvqF"/>
    <property type="match status" value="1"/>
</dbReference>
<keyword evidence="1" id="KW-1133">Transmembrane helix</keyword>
<feature type="transmembrane region" description="Helical" evidence="1">
    <location>
        <begin position="57"/>
        <end position="89"/>
    </location>
</feature>
<proteinExistence type="predicted"/>
<dbReference type="InterPro" id="IPR016975">
    <property type="entry name" value="Cell_wall_LiaF"/>
</dbReference>
<dbReference type="NCBIfam" id="NF040535">
    <property type="entry name" value="LiaF_C_term"/>
    <property type="match status" value="1"/>
</dbReference>